<dbReference type="EMBL" id="CP035467">
    <property type="protein sequence ID" value="QCW81536.1"/>
    <property type="molecule type" value="Genomic_DNA"/>
</dbReference>
<organism evidence="2 3">
    <name type="scientific">Methylotuvimicrobium buryatense</name>
    <name type="common">Methylomicrobium buryatense</name>
    <dbReference type="NCBI Taxonomy" id="95641"/>
    <lineage>
        <taxon>Bacteria</taxon>
        <taxon>Pseudomonadati</taxon>
        <taxon>Pseudomonadota</taxon>
        <taxon>Gammaproteobacteria</taxon>
        <taxon>Methylococcales</taxon>
        <taxon>Methylococcaceae</taxon>
        <taxon>Methylotuvimicrobium</taxon>
    </lineage>
</organism>
<keyword evidence="3" id="KW-1185">Reference proteome</keyword>
<sequence length="75" mass="8655">MPNAENDHSLELKDLEEKLDRLIEQYNAIKNENHSLKIKQAELVKQKAKLLEKTTLAKTRVEAMISRLKSMEHGA</sequence>
<protein>
    <submittedName>
        <fullName evidence="2">TIGR02449 family protein</fullName>
    </submittedName>
</protein>
<accession>A0A4P9UPP7</accession>
<dbReference type="STRING" id="675511.GCA_000341735_02175"/>
<evidence type="ECO:0000313" key="3">
    <source>
        <dbReference type="Proteomes" id="UP000305881"/>
    </source>
</evidence>
<evidence type="ECO:0000313" key="2">
    <source>
        <dbReference type="EMBL" id="QCW81536.1"/>
    </source>
</evidence>
<gene>
    <name evidence="2" type="ORF">EQU24_04170</name>
</gene>
<evidence type="ECO:0000256" key="1">
    <source>
        <dbReference type="SAM" id="Coils"/>
    </source>
</evidence>
<keyword evidence="1" id="KW-0175">Coiled coil</keyword>
<dbReference type="Proteomes" id="UP000305881">
    <property type="component" value="Chromosome"/>
</dbReference>
<proteinExistence type="predicted"/>
<reference evidence="3" key="1">
    <citation type="journal article" date="2019" name="J. Bacteriol.">
        <title>A Mutagenic Screen Identifies a TonB-Dependent Receptor Required for the Lanthanide Metal Switch in the Type I Methanotroph 'Methylotuvimicrobium buryatense' 5GB1C.</title>
        <authorList>
            <person name="Groom J.D."/>
            <person name="Ford S.M."/>
            <person name="Pesesky M.W."/>
            <person name="Lidstrom M.E."/>
        </authorList>
    </citation>
    <scope>NUCLEOTIDE SEQUENCE [LARGE SCALE GENOMIC DNA]</scope>
    <source>
        <strain evidence="3">5GB1C</strain>
    </source>
</reference>
<dbReference type="NCBIfam" id="TIGR02449">
    <property type="entry name" value="TIGR02449 family protein"/>
    <property type="match status" value="1"/>
</dbReference>
<feature type="coiled-coil region" evidence="1">
    <location>
        <begin position="5"/>
        <end position="39"/>
    </location>
</feature>
<dbReference type="KEGG" id="mbur:EQU24_04170"/>
<name>A0A4P9UPP7_METBY</name>
<dbReference type="RefSeq" id="WP_017840706.1">
    <property type="nucleotide sequence ID" value="NZ_CP035467.1"/>
</dbReference>
<dbReference type="AlphaFoldDB" id="A0A4P9UPP7"/>
<dbReference type="InterPro" id="IPR012662">
    <property type="entry name" value="CHP02449"/>
</dbReference>